<accession>A0A8X6LXI9</accession>
<dbReference type="NCBIfam" id="TIGR00347">
    <property type="entry name" value="bioD"/>
    <property type="match status" value="1"/>
</dbReference>
<dbReference type="PANTHER" id="PTHR43210">
    <property type="entry name" value="DETHIOBIOTIN SYNTHETASE"/>
    <property type="match status" value="1"/>
</dbReference>
<dbReference type="GO" id="GO:0005829">
    <property type="term" value="C:cytosol"/>
    <property type="evidence" value="ECO:0007669"/>
    <property type="project" value="TreeGrafter"/>
</dbReference>
<reference evidence="2" key="1">
    <citation type="submission" date="2020-07" db="EMBL/GenBank/DDBJ databases">
        <title>Multicomponent nature underlies the extraordinary mechanical properties of spider dragline silk.</title>
        <authorList>
            <person name="Kono N."/>
            <person name="Nakamura H."/>
            <person name="Mori M."/>
            <person name="Yoshida Y."/>
            <person name="Ohtoshi R."/>
            <person name="Malay A.D."/>
            <person name="Moran D.A.P."/>
            <person name="Tomita M."/>
            <person name="Numata K."/>
            <person name="Arakawa K."/>
        </authorList>
    </citation>
    <scope>NUCLEOTIDE SEQUENCE</scope>
</reference>
<dbReference type="SUPFAM" id="SSF52540">
    <property type="entry name" value="P-loop containing nucleoside triphosphate hydrolases"/>
    <property type="match status" value="1"/>
</dbReference>
<dbReference type="AlphaFoldDB" id="A0A8X6LXI9"/>
<evidence type="ECO:0000313" key="2">
    <source>
        <dbReference type="EMBL" id="GFR23694.1"/>
    </source>
</evidence>
<dbReference type="Proteomes" id="UP000887116">
    <property type="component" value="Unassembled WGS sequence"/>
</dbReference>
<keyword evidence="3" id="KW-1185">Reference proteome</keyword>
<dbReference type="PIRSF" id="PIRSF006755">
    <property type="entry name" value="DTB_synth"/>
    <property type="match status" value="1"/>
</dbReference>
<dbReference type="EMBL" id="BMAO01007619">
    <property type="protein sequence ID" value="GFR17233.1"/>
    <property type="molecule type" value="Genomic_DNA"/>
</dbReference>
<dbReference type="GO" id="GO:0009102">
    <property type="term" value="P:biotin biosynthetic process"/>
    <property type="evidence" value="ECO:0007669"/>
    <property type="project" value="InterPro"/>
</dbReference>
<dbReference type="Pfam" id="PF13500">
    <property type="entry name" value="AAA_26"/>
    <property type="match status" value="1"/>
</dbReference>
<dbReference type="PANTHER" id="PTHR43210:SF5">
    <property type="entry name" value="DETHIOBIOTIN SYNTHETASE"/>
    <property type="match status" value="1"/>
</dbReference>
<name>A0A8X6LXI9_TRICU</name>
<dbReference type="GO" id="GO:0005524">
    <property type="term" value="F:ATP binding"/>
    <property type="evidence" value="ECO:0007669"/>
    <property type="project" value="InterPro"/>
</dbReference>
<dbReference type="InterPro" id="IPR004472">
    <property type="entry name" value="DTB_synth_BioD"/>
</dbReference>
<dbReference type="HAMAP" id="MF_00336">
    <property type="entry name" value="BioD"/>
    <property type="match status" value="1"/>
</dbReference>
<gene>
    <name evidence="2" type="primary">bioD</name>
    <name evidence="2" type="ORF">TNCT_278461</name>
    <name evidence="1" type="ORF">TNCT_706421</name>
</gene>
<comment type="caution">
    <text evidence="2">The sequence shown here is derived from an EMBL/GenBank/DDBJ whole genome shotgun (WGS) entry which is preliminary data.</text>
</comment>
<proteinExistence type="inferred from homology"/>
<organism evidence="2 3">
    <name type="scientific">Trichonephila clavata</name>
    <name type="common">Joro spider</name>
    <name type="synonym">Nephila clavata</name>
    <dbReference type="NCBI Taxonomy" id="2740835"/>
    <lineage>
        <taxon>Eukaryota</taxon>
        <taxon>Metazoa</taxon>
        <taxon>Ecdysozoa</taxon>
        <taxon>Arthropoda</taxon>
        <taxon>Chelicerata</taxon>
        <taxon>Arachnida</taxon>
        <taxon>Araneae</taxon>
        <taxon>Araneomorphae</taxon>
        <taxon>Entelegynae</taxon>
        <taxon>Araneoidea</taxon>
        <taxon>Nephilidae</taxon>
        <taxon>Trichonephila</taxon>
    </lineage>
</organism>
<dbReference type="Gene3D" id="3.40.50.300">
    <property type="entry name" value="P-loop containing nucleotide triphosphate hydrolases"/>
    <property type="match status" value="1"/>
</dbReference>
<sequence length="211" mass="23253">MQIFVTGTDTDVGKTTISSWLCLHTGYSYFKPIQTGSILGTDSYQISSLTNANVYKESFVYKEPLSPHLVSSLKNESIDINEINLPKAHNLIIEGAGGVLVPINKTTLMIDLIKKLAVPTILVARSTLGTINHTLLSLEALRARNIPILGVILNGLPSQDNLEAIEFYGRVQVLASVPKLQQINREHLMQTPLSNRLKAIFGLNNDEFKRA</sequence>
<protein>
    <submittedName>
        <fullName evidence="2">ATP-dependent dethiobiotin synthetase BioD</fullName>
    </submittedName>
</protein>
<evidence type="ECO:0000313" key="1">
    <source>
        <dbReference type="EMBL" id="GFR17233.1"/>
    </source>
</evidence>
<evidence type="ECO:0000313" key="3">
    <source>
        <dbReference type="Proteomes" id="UP000887116"/>
    </source>
</evidence>
<dbReference type="EMBL" id="BMAO01008472">
    <property type="protein sequence ID" value="GFR23694.1"/>
    <property type="molecule type" value="Genomic_DNA"/>
</dbReference>
<dbReference type="GO" id="GO:0004141">
    <property type="term" value="F:dethiobiotin synthase activity"/>
    <property type="evidence" value="ECO:0007669"/>
    <property type="project" value="InterPro"/>
</dbReference>
<dbReference type="GO" id="GO:0000287">
    <property type="term" value="F:magnesium ion binding"/>
    <property type="evidence" value="ECO:0007669"/>
    <property type="project" value="InterPro"/>
</dbReference>
<dbReference type="OrthoDB" id="8300011at2759"/>
<dbReference type="CDD" id="cd03109">
    <property type="entry name" value="DTBS"/>
    <property type="match status" value="1"/>
</dbReference>
<dbReference type="InterPro" id="IPR027417">
    <property type="entry name" value="P-loop_NTPase"/>
</dbReference>